<comment type="caution">
    <text evidence="1">The sequence shown here is derived from an EMBL/GenBank/DDBJ whole genome shotgun (WGS) entry which is preliminary data.</text>
</comment>
<dbReference type="AlphaFoldDB" id="A0A4C1YXH1"/>
<proteinExistence type="predicted"/>
<dbReference type="EMBL" id="BGZK01001490">
    <property type="protein sequence ID" value="GBP80976.1"/>
    <property type="molecule type" value="Genomic_DNA"/>
</dbReference>
<name>A0A4C1YXH1_EUMVA</name>
<dbReference type="Proteomes" id="UP000299102">
    <property type="component" value="Unassembled WGS sequence"/>
</dbReference>
<keyword evidence="2" id="KW-1185">Reference proteome</keyword>
<accession>A0A4C1YXH1</accession>
<evidence type="ECO:0000313" key="1">
    <source>
        <dbReference type="EMBL" id="GBP80976.1"/>
    </source>
</evidence>
<evidence type="ECO:0000313" key="2">
    <source>
        <dbReference type="Proteomes" id="UP000299102"/>
    </source>
</evidence>
<reference evidence="1 2" key="1">
    <citation type="journal article" date="2019" name="Commun. Biol.">
        <title>The bagworm genome reveals a unique fibroin gene that provides high tensile strength.</title>
        <authorList>
            <person name="Kono N."/>
            <person name="Nakamura H."/>
            <person name="Ohtoshi R."/>
            <person name="Tomita M."/>
            <person name="Numata K."/>
            <person name="Arakawa K."/>
        </authorList>
    </citation>
    <scope>NUCLEOTIDE SEQUENCE [LARGE SCALE GENOMIC DNA]</scope>
</reference>
<protein>
    <submittedName>
        <fullName evidence="1">Uncharacterized protein</fullName>
    </submittedName>
</protein>
<dbReference type="OrthoDB" id="21557at2759"/>
<gene>
    <name evidence="1" type="ORF">EVAR_54140_1</name>
</gene>
<organism evidence="1 2">
    <name type="scientific">Eumeta variegata</name>
    <name type="common">Bagworm moth</name>
    <name type="synonym">Eumeta japonica</name>
    <dbReference type="NCBI Taxonomy" id="151549"/>
    <lineage>
        <taxon>Eukaryota</taxon>
        <taxon>Metazoa</taxon>
        <taxon>Ecdysozoa</taxon>
        <taxon>Arthropoda</taxon>
        <taxon>Hexapoda</taxon>
        <taxon>Insecta</taxon>
        <taxon>Pterygota</taxon>
        <taxon>Neoptera</taxon>
        <taxon>Endopterygota</taxon>
        <taxon>Lepidoptera</taxon>
        <taxon>Glossata</taxon>
        <taxon>Ditrysia</taxon>
        <taxon>Tineoidea</taxon>
        <taxon>Psychidae</taxon>
        <taxon>Oiketicinae</taxon>
        <taxon>Eumeta</taxon>
    </lineage>
</organism>
<sequence>MPSSPEGRIARDVRFDNLDVCEGVYAPDIFKQLEEREEFWAEVRDVLVKCERNKRIVMLGDFIGWMGVQRDEIVNEKDFSINMDAIPDPITCTAPSIIASALGLSFRVTLPSVVFLKMSLAKCSTGTVPQISRAIVKTKVIRKALKSIVSVTEIFQMI</sequence>